<dbReference type="RefSeq" id="WP_061178178.1">
    <property type="nucleotide sequence ID" value="NZ_FCOE02000026.1"/>
</dbReference>
<dbReference type="InterPro" id="IPR006531">
    <property type="entry name" value="Gp5/Vgr_OB"/>
</dbReference>
<dbReference type="InterPro" id="IPR017847">
    <property type="entry name" value="T6SS_RhsGE_Vgr_subset"/>
</dbReference>
<dbReference type="Pfam" id="PF04717">
    <property type="entry name" value="Phage_base_V"/>
    <property type="match status" value="1"/>
</dbReference>
<dbReference type="Pfam" id="PF05954">
    <property type="entry name" value="Phage_GPD"/>
    <property type="match status" value="1"/>
</dbReference>
<dbReference type="PANTHER" id="PTHR32305">
    <property type="match status" value="1"/>
</dbReference>
<proteinExistence type="inferred from homology"/>
<dbReference type="SUPFAM" id="SSF69279">
    <property type="entry name" value="Phage tail proteins"/>
    <property type="match status" value="2"/>
</dbReference>
<dbReference type="Pfam" id="PF22178">
    <property type="entry name" value="Gp5_trimer_C"/>
    <property type="match status" value="1"/>
</dbReference>
<dbReference type="InterPro" id="IPR050708">
    <property type="entry name" value="T6SS_VgrG/RHS"/>
</dbReference>
<dbReference type="Gene3D" id="3.55.50.10">
    <property type="entry name" value="Baseplate protein-like domains"/>
    <property type="match status" value="1"/>
</dbReference>
<dbReference type="SUPFAM" id="SSF69349">
    <property type="entry name" value="Phage fibre proteins"/>
    <property type="match status" value="1"/>
</dbReference>
<dbReference type="Proteomes" id="UP000054911">
    <property type="component" value="Unassembled WGS sequence"/>
</dbReference>
<dbReference type="NCBIfam" id="TIGR03361">
    <property type="entry name" value="VI_Rhs_Vgr"/>
    <property type="match status" value="1"/>
</dbReference>
<dbReference type="AlphaFoldDB" id="A0A158CU65"/>
<evidence type="ECO:0000313" key="5">
    <source>
        <dbReference type="EMBL" id="SAK85791.1"/>
    </source>
</evidence>
<dbReference type="InterPro" id="IPR054030">
    <property type="entry name" value="Gp5_Vgr_C"/>
</dbReference>
<sequence length="694" mass="78191">MPRQSDQRFTFEPVSGVPFDVREFRLTEALSETFTLQLELSSSDPEIDFGKVLDQPALFTIWRDGAPVRYVHGIATAFEQGKTGFRRTVYHVTVEAALARANLSSDWRVFQQKSILQIFQTLMDEQGITDYEQRIYLPHEPREYCVNAGETVRHFIDRNAAEEGLYNAYIHTKQGHRLIHGDKLIVHGAIDGGPVSYNPNPGGDAPEPGLRSFRYAERVRTARQTQRDYTFKHPQYNLQHVADGVSLDHQGRGSENYNFPARAKRDEAARPFTQTRILALRNDAQIAIAEGDDARLVPGLCFQLVDHPRDEWNRGWRPVRIEHHGKQPVSQEEESADAQQGTHYSYTAELVRDDVEWKAPLLPKPRIDGPQIATVVGPAGEEIFCDEWGRVKIQWPWDREGKSDEHSSCWVRVAQNWAGATWGHMSIPRIGQEVIVAFLDGDPDQPIIIGRTYHATNLPPYELPRHKTRMTIKSQTHKGDGFNELRFEDEKDQEEIYVHAQKDQNIHVNHDETTFVGNDRSENVEHDETIGIGHDRKESVGNDEQVSIGHDRRHTIGQDAFLNIERNHTINIGKDRVEQVGNDRKDQTTANHIIDVGGHVEHTVQGHHKLSAGQSIERQTQKYQLQASDRAVIQGPGGTITLDSSGVKIEGTAIRLKGALTVDPDGAGRAFGLNGTPMPGLPPDETSTPSSFSE</sequence>
<gene>
    <name evidence="5" type="ORF">AWB80_05834</name>
</gene>
<comment type="similarity">
    <text evidence="1">Belongs to the VgrG protein family.</text>
</comment>
<comment type="caution">
    <text evidence="5">The sequence shown here is derived from an EMBL/GenBank/DDBJ whole genome shotgun (WGS) entry which is preliminary data.</text>
</comment>
<evidence type="ECO:0000259" key="3">
    <source>
        <dbReference type="Pfam" id="PF04717"/>
    </source>
</evidence>
<feature type="region of interest" description="Disordered" evidence="2">
    <location>
        <begin position="674"/>
        <end position="694"/>
    </location>
</feature>
<dbReference type="EMBL" id="FCOE02000026">
    <property type="protein sequence ID" value="SAK85791.1"/>
    <property type="molecule type" value="Genomic_DNA"/>
</dbReference>
<dbReference type="PANTHER" id="PTHR32305:SF11">
    <property type="entry name" value="TYPE VI SECRETION SYSTEM SPIKE PROTEIN VGRG3"/>
    <property type="match status" value="1"/>
</dbReference>
<dbReference type="InterPro" id="IPR006533">
    <property type="entry name" value="T6SS_Vgr_RhsGE"/>
</dbReference>
<feature type="domain" description="Gp5/Type VI secretion system Vgr C-terminal trimerisation" evidence="4">
    <location>
        <begin position="470"/>
        <end position="575"/>
    </location>
</feature>
<evidence type="ECO:0000313" key="6">
    <source>
        <dbReference type="Proteomes" id="UP000054911"/>
    </source>
</evidence>
<evidence type="ECO:0000256" key="2">
    <source>
        <dbReference type="SAM" id="MobiDB-lite"/>
    </source>
</evidence>
<evidence type="ECO:0000256" key="1">
    <source>
        <dbReference type="ARBA" id="ARBA00005558"/>
    </source>
</evidence>
<dbReference type="InterPro" id="IPR037026">
    <property type="entry name" value="Vgr_OB-fold_dom_sf"/>
</dbReference>
<organism evidence="5 6">
    <name type="scientific">Caballeronia pedi</name>
    <dbReference type="NCBI Taxonomy" id="1777141"/>
    <lineage>
        <taxon>Bacteria</taxon>
        <taxon>Pseudomonadati</taxon>
        <taxon>Pseudomonadota</taxon>
        <taxon>Betaproteobacteria</taxon>
        <taxon>Burkholderiales</taxon>
        <taxon>Burkholderiaceae</taxon>
        <taxon>Caballeronia</taxon>
    </lineage>
</organism>
<dbReference type="Gene3D" id="4.10.220.110">
    <property type="match status" value="1"/>
</dbReference>
<accession>A0A158CU65</accession>
<reference evidence="5" key="1">
    <citation type="submission" date="2016-01" db="EMBL/GenBank/DDBJ databases">
        <authorList>
            <person name="Peeters C."/>
        </authorList>
    </citation>
    <scope>NUCLEOTIDE SEQUENCE [LARGE SCALE GENOMIC DNA]</scope>
    <source>
        <strain evidence="5">LMG 29323</strain>
    </source>
</reference>
<dbReference type="STRING" id="1777141.AWB80_05834"/>
<dbReference type="Gene3D" id="2.40.50.230">
    <property type="entry name" value="Gp5 N-terminal domain"/>
    <property type="match status" value="1"/>
</dbReference>
<feature type="compositionally biased region" description="Polar residues" evidence="2">
    <location>
        <begin position="685"/>
        <end position="694"/>
    </location>
</feature>
<name>A0A158CU65_9BURK</name>
<evidence type="ECO:0000259" key="4">
    <source>
        <dbReference type="Pfam" id="PF22178"/>
    </source>
</evidence>
<dbReference type="NCBIfam" id="TIGR01646">
    <property type="entry name" value="vgr_GE"/>
    <property type="match status" value="1"/>
</dbReference>
<feature type="domain" description="Gp5/Type VI secretion system Vgr protein OB-fold" evidence="3">
    <location>
        <begin position="387"/>
        <end position="453"/>
    </location>
</feature>
<protein>
    <submittedName>
        <fullName evidence="5">Rhs element Vgr protein</fullName>
    </submittedName>
</protein>
<keyword evidence="6" id="KW-1185">Reference proteome</keyword>
<dbReference type="SUPFAM" id="SSF69255">
    <property type="entry name" value="gp5 N-terminal domain-like"/>
    <property type="match status" value="1"/>
</dbReference>
<dbReference type="Gene3D" id="2.30.110.50">
    <property type="match status" value="1"/>
</dbReference>
<dbReference type="OrthoDB" id="1907165at2"/>